<feature type="region of interest" description="Disordered" evidence="1">
    <location>
        <begin position="22"/>
        <end position="41"/>
    </location>
</feature>
<reference evidence="2" key="1">
    <citation type="submission" date="2023-07" db="EMBL/GenBank/DDBJ databases">
        <title>Sorghum-associated microbial communities from plants grown in Nebraska, USA.</title>
        <authorList>
            <person name="Schachtman D."/>
        </authorList>
    </citation>
    <scope>NUCLEOTIDE SEQUENCE</scope>
    <source>
        <strain evidence="2">1457</strain>
    </source>
</reference>
<evidence type="ECO:0000313" key="3">
    <source>
        <dbReference type="Proteomes" id="UP001265315"/>
    </source>
</evidence>
<dbReference type="EMBL" id="JAVDSW010000009">
    <property type="protein sequence ID" value="MDR6705296.1"/>
    <property type="molecule type" value="Genomic_DNA"/>
</dbReference>
<organism evidence="2 3">
    <name type="scientific">Agrobacterium tumefaciens</name>
    <dbReference type="NCBI Taxonomy" id="358"/>
    <lineage>
        <taxon>Bacteria</taxon>
        <taxon>Pseudomonadati</taxon>
        <taxon>Pseudomonadota</taxon>
        <taxon>Alphaproteobacteria</taxon>
        <taxon>Hyphomicrobiales</taxon>
        <taxon>Rhizobiaceae</taxon>
        <taxon>Rhizobium/Agrobacterium group</taxon>
        <taxon>Agrobacterium</taxon>
        <taxon>Agrobacterium tumefaciens complex</taxon>
    </lineage>
</organism>
<name>A0AAW8M2J6_AGRTU</name>
<proteinExistence type="predicted"/>
<dbReference type="AlphaFoldDB" id="A0AAW8M2J6"/>
<comment type="caution">
    <text evidence="2">The sequence shown here is derived from an EMBL/GenBank/DDBJ whole genome shotgun (WGS) entry which is preliminary data.</text>
</comment>
<sequence>MLEGVTAHGLLPADLSPVILASEQASAERRPSDAGPPRRIGVEACQCYPEPEYKPDG</sequence>
<dbReference type="Proteomes" id="UP001265315">
    <property type="component" value="Unassembled WGS sequence"/>
</dbReference>
<evidence type="ECO:0000313" key="2">
    <source>
        <dbReference type="EMBL" id="MDR6705296.1"/>
    </source>
</evidence>
<gene>
    <name evidence="2" type="ORF">J2W61_005171</name>
</gene>
<evidence type="ECO:0000256" key="1">
    <source>
        <dbReference type="SAM" id="MobiDB-lite"/>
    </source>
</evidence>
<accession>A0AAW8M2J6</accession>
<protein>
    <submittedName>
        <fullName evidence="2">Uncharacterized protein</fullName>
    </submittedName>
</protein>